<name>A0AAN7BMB7_9PEZI</name>
<feature type="transmembrane region" description="Helical" evidence="1">
    <location>
        <begin position="75"/>
        <end position="97"/>
    </location>
</feature>
<organism evidence="2 3">
    <name type="scientific">Podospora fimiseda</name>
    <dbReference type="NCBI Taxonomy" id="252190"/>
    <lineage>
        <taxon>Eukaryota</taxon>
        <taxon>Fungi</taxon>
        <taxon>Dikarya</taxon>
        <taxon>Ascomycota</taxon>
        <taxon>Pezizomycotina</taxon>
        <taxon>Sordariomycetes</taxon>
        <taxon>Sordariomycetidae</taxon>
        <taxon>Sordariales</taxon>
        <taxon>Podosporaceae</taxon>
        <taxon>Podospora</taxon>
    </lineage>
</organism>
<protein>
    <submittedName>
        <fullName evidence="2">Uncharacterized protein</fullName>
    </submittedName>
</protein>
<gene>
    <name evidence="2" type="ORF">QBC38DRAFT_420222</name>
</gene>
<accession>A0AAN7BMB7</accession>
<keyword evidence="3" id="KW-1185">Reference proteome</keyword>
<dbReference type="EMBL" id="MU865356">
    <property type="protein sequence ID" value="KAK4225957.1"/>
    <property type="molecule type" value="Genomic_DNA"/>
</dbReference>
<evidence type="ECO:0000256" key="1">
    <source>
        <dbReference type="SAM" id="Phobius"/>
    </source>
</evidence>
<dbReference type="AlphaFoldDB" id="A0AAN7BMB7"/>
<dbReference type="PANTHER" id="PTHR35043:SF7">
    <property type="entry name" value="TRANSCRIPTION FACTOR DOMAIN-CONTAINING PROTEIN"/>
    <property type="match status" value="1"/>
</dbReference>
<evidence type="ECO:0000313" key="2">
    <source>
        <dbReference type="EMBL" id="KAK4225957.1"/>
    </source>
</evidence>
<sequence length="585" mass="66453">MPSDIQPILQSHSGNTTALQTIIGPIWADAPSYRGTSQILWSCLLTLIACVYNALHLNIPAPDRRGSWHMFKRKLLWIIIALLAPEVVVYTASMQYLRARWLQRQLRKEIPLGPVRDQCSSMRYCFFVVMGGLAVELSEFLSLEEIEKIHRVLADTNRKKVIFGTLSCEGLIQLARLGYYFPVSEERINDRSKAGHLQKLLVLGQVGWMALQCIVRKTYGLPLALLEIHVLVHVVCAAVMYACWFGKPLDIQEPEFVDNQASKDVLMFMLEKELEAQFETKAHIFSPRDNEAAKEELRENPFLLYTESQWPKYYGVVLSCGVGFEILVNSDQDLENARNLRDRYISEFLGDKRIQRFEAIGAILDRLASEKGTRRQTGPLESVGLMGHDEDYFHCGFCLPGGNFLSGGYIVLENSRDELEDVKRRVGTFFYWERDNTFRAKWLALLILTWLFILPVIYGAVHLAAWRFHFPTKIEGLLWKISCLAVMGGIPAVPVLALYGLVCFGILRFMCCLMDTEGREHFSWNHGAGGLIWAHIGVMGILTAGLVLVYTASRAFIVLESFLSLRESPIGVYSTPAWVQMMPHF</sequence>
<evidence type="ECO:0000313" key="3">
    <source>
        <dbReference type="Proteomes" id="UP001301958"/>
    </source>
</evidence>
<feature type="transmembrane region" description="Helical" evidence="1">
    <location>
        <begin position="477"/>
        <end position="510"/>
    </location>
</feature>
<keyword evidence="1" id="KW-0812">Transmembrane</keyword>
<feature type="transmembrane region" description="Helical" evidence="1">
    <location>
        <begin position="442"/>
        <end position="465"/>
    </location>
</feature>
<dbReference type="PANTHER" id="PTHR35043">
    <property type="entry name" value="TRANSCRIPTION FACTOR DOMAIN-CONTAINING PROTEIN"/>
    <property type="match status" value="1"/>
</dbReference>
<comment type="caution">
    <text evidence="2">The sequence shown here is derived from an EMBL/GenBank/DDBJ whole genome shotgun (WGS) entry which is preliminary data.</text>
</comment>
<dbReference type="Proteomes" id="UP001301958">
    <property type="component" value="Unassembled WGS sequence"/>
</dbReference>
<reference evidence="2" key="1">
    <citation type="journal article" date="2023" name="Mol. Phylogenet. Evol.">
        <title>Genome-scale phylogeny and comparative genomics of the fungal order Sordariales.</title>
        <authorList>
            <person name="Hensen N."/>
            <person name="Bonometti L."/>
            <person name="Westerberg I."/>
            <person name="Brannstrom I.O."/>
            <person name="Guillou S."/>
            <person name="Cros-Aarteil S."/>
            <person name="Calhoun S."/>
            <person name="Haridas S."/>
            <person name="Kuo A."/>
            <person name="Mondo S."/>
            <person name="Pangilinan J."/>
            <person name="Riley R."/>
            <person name="LaButti K."/>
            <person name="Andreopoulos B."/>
            <person name="Lipzen A."/>
            <person name="Chen C."/>
            <person name="Yan M."/>
            <person name="Daum C."/>
            <person name="Ng V."/>
            <person name="Clum A."/>
            <person name="Steindorff A."/>
            <person name="Ohm R.A."/>
            <person name="Martin F."/>
            <person name="Silar P."/>
            <person name="Natvig D.O."/>
            <person name="Lalanne C."/>
            <person name="Gautier V."/>
            <person name="Ament-Velasquez S.L."/>
            <person name="Kruys A."/>
            <person name="Hutchinson M.I."/>
            <person name="Powell A.J."/>
            <person name="Barry K."/>
            <person name="Miller A.N."/>
            <person name="Grigoriev I.V."/>
            <person name="Debuchy R."/>
            <person name="Gladieux P."/>
            <person name="Hiltunen Thoren M."/>
            <person name="Johannesson H."/>
        </authorList>
    </citation>
    <scope>NUCLEOTIDE SEQUENCE</scope>
    <source>
        <strain evidence="2">CBS 990.96</strain>
    </source>
</reference>
<feature type="transmembrane region" description="Helical" evidence="1">
    <location>
        <begin position="39"/>
        <end position="55"/>
    </location>
</feature>
<keyword evidence="1" id="KW-1133">Transmembrane helix</keyword>
<keyword evidence="1" id="KW-0472">Membrane</keyword>
<reference evidence="2" key="2">
    <citation type="submission" date="2023-05" db="EMBL/GenBank/DDBJ databases">
        <authorList>
            <consortium name="Lawrence Berkeley National Laboratory"/>
            <person name="Steindorff A."/>
            <person name="Hensen N."/>
            <person name="Bonometti L."/>
            <person name="Westerberg I."/>
            <person name="Brannstrom I.O."/>
            <person name="Guillou S."/>
            <person name="Cros-Aarteil S."/>
            <person name="Calhoun S."/>
            <person name="Haridas S."/>
            <person name="Kuo A."/>
            <person name="Mondo S."/>
            <person name="Pangilinan J."/>
            <person name="Riley R."/>
            <person name="Labutti K."/>
            <person name="Andreopoulos B."/>
            <person name="Lipzen A."/>
            <person name="Chen C."/>
            <person name="Yanf M."/>
            <person name="Daum C."/>
            <person name="Ng V."/>
            <person name="Clum A."/>
            <person name="Ohm R."/>
            <person name="Martin F."/>
            <person name="Silar P."/>
            <person name="Natvig D."/>
            <person name="Lalanne C."/>
            <person name="Gautier V."/>
            <person name="Ament-Velasquez S.L."/>
            <person name="Kruys A."/>
            <person name="Hutchinson M.I."/>
            <person name="Powell A.J."/>
            <person name="Barry K."/>
            <person name="Miller A.N."/>
            <person name="Grigoriev I.V."/>
            <person name="Debuchy R."/>
            <person name="Gladieux P."/>
            <person name="Thoren M.H."/>
            <person name="Johannesson H."/>
        </authorList>
    </citation>
    <scope>NUCLEOTIDE SEQUENCE</scope>
    <source>
        <strain evidence="2">CBS 990.96</strain>
    </source>
</reference>
<proteinExistence type="predicted"/>
<feature type="transmembrane region" description="Helical" evidence="1">
    <location>
        <begin position="531"/>
        <end position="552"/>
    </location>
</feature>